<keyword evidence="7" id="KW-0093">Biotin biosynthesis</keyword>
<keyword evidence="13" id="KW-0012">Acyltransferase</keyword>
<comment type="pathway">
    <text evidence="3 10">Cofactor biosynthesis; biotin biosynthesis.</text>
</comment>
<dbReference type="Pfam" id="PF00155">
    <property type="entry name" value="Aminotran_1_2"/>
    <property type="match status" value="1"/>
</dbReference>
<gene>
    <name evidence="13" type="primary">bioF</name>
    <name evidence="13" type="ORF">ACFSUC_18505</name>
</gene>
<evidence type="ECO:0000256" key="4">
    <source>
        <dbReference type="ARBA" id="ARBA00010008"/>
    </source>
</evidence>
<evidence type="ECO:0000256" key="10">
    <source>
        <dbReference type="RuleBase" id="RU003693"/>
    </source>
</evidence>
<dbReference type="NCBIfam" id="TIGR00858">
    <property type="entry name" value="bioF"/>
    <property type="match status" value="1"/>
</dbReference>
<name>A0ABW5RGI4_9BACL</name>
<dbReference type="EMBL" id="JBHUMM010000045">
    <property type="protein sequence ID" value="MFD2673544.1"/>
    <property type="molecule type" value="Genomic_DNA"/>
</dbReference>
<evidence type="ECO:0000256" key="6">
    <source>
        <dbReference type="ARBA" id="ARBA00022679"/>
    </source>
</evidence>
<evidence type="ECO:0000256" key="8">
    <source>
        <dbReference type="ARBA" id="ARBA00022898"/>
    </source>
</evidence>
<evidence type="ECO:0000313" key="13">
    <source>
        <dbReference type="EMBL" id="MFD2673544.1"/>
    </source>
</evidence>
<comment type="similarity">
    <text evidence="4 10">Belongs to the class-II pyridoxal-phosphate-dependent aminotransferase family. BioF subfamily.</text>
</comment>
<organism evidence="13 14">
    <name type="scientific">Marinicrinis sediminis</name>
    <dbReference type="NCBI Taxonomy" id="1652465"/>
    <lineage>
        <taxon>Bacteria</taxon>
        <taxon>Bacillati</taxon>
        <taxon>Bacillota</taxon>
        <taxon>Bacilli</taxon>
        <taxon>Bacillales</taxon>
        <taxon>Paenibacillaceae</taxon>
    </lineage>
</organism>
<comment type="function">
    <text evidence="2 10">Catalyzes the decarboxylative condensation of pimeloyl-[acyl-carrier protein] and L-alanine to produce 8-amino-7-oxononanoate (AON), [acyl-carrier protein], and carbon dioxide.</text>
</comment>
<feature type="region of interest" description="Disordered" evidence="11">
    <location>
        <begin position="1"/>
        <end position="21"/>
    </location>
</feature>
<dbReference type="Gene3D" id="3.90.1150.10">
    <property type="entry name" value="Aspartate Aminotransferase, domain 1"/>
    <property type="match status" value="1"/>
</dbReference>
<dbReference type="EC" id="2.3.1.47" evidence="10"/>
<accession>A0ABW5RGI4</accession>
<evidence type="ECO:0000259" key="12">
    <source>
        <dbReference type="Pfam" id="PF00155"/>
    </source>
</evidence>
<dbReference type="RefSeq" id="WP_379931133.1">
    <property type="nucleotide sequence ID" value="NZ_JBHUMM010000045.1"/>
</dbReference>
<dbReference type="InterPro" id="IPR004723">
    <property type="entry name" value="AONS_Archaea/Proteobacteria"/>
</dbReference>
<dbReference type="SUPFAM" id="SSF53383">
    <property type="entry name" value="PLP-dependent transferases"/>
    <property type="match status" value="1"/>
</dbReference>
<proteinExistence type="inferred from homology"/>
<dbReference type="PROSITE" id="PS00599">
    <property type="entry name" value="AA_TRANSFER_CLASS_2"/>
    <property type="match status" value="1"/>
</dbReference>
<comment type="catalytic activity">
    <reaction evidence="9 10">
        <text>6-carboxyhexanoyl-[ACP] + L-alanine + H(+) = (8S)-8-amino-7-oxononanoate + holo-[ACP] + CO2</text>
        <dbReference type="Rhea" id="RHEA:42288"/>
        <dbReference type="Rhea" id="RHEA-COMP:9685"/>
        <dbReference type="Rhea" id="RHEA-COMP:9955"/>
        <dbReference type="ChEBI" id="CHEBI:15378"/>
        <dbReference type="ChEBI" id="CHEBI:16526"/>
        <dbReference type="ChEBI" id="CHEBI:57972"/>
        <dbReference type="ChEBI" id="CHEBI:64479"/>
        <dbReference type="ChEBI" id="CHEBI:78846"/>
        <dbReference type="ChEBI" id="CHEBI:149468"/>
        <dbReference type="EC" id="2.3.1.47"/>
    </reaction>
</comment>
<dbReference type="InterPro" id="IPR001917">
    <property type="entry name" value="Aminotrans_II_pyridoxalP_BS"/>
</dbReference>
<dbReference type="Gene3D" id="3.40.640.10">
    <property type="entry name" value="Type I PLP-dependent aspartate aminotransferase-like (Major domain)"/>
    <property type="match status" value="1"/>
</dbReference>
<evidence type="ECO:0000313" key="14">
    <source>
        <dbReference type="Proteomes" id="UP001597497"/>
    </source>
</evidence>
<comment type="cofactor">
    <cofactor evidence="1 10">
        <name>pyridoxal 5'-phosphate</name>
        <dbReference type="ChEBI" id="CHEBI:597326"/>
    </cofactor>
</comment>
<dbReference type="CDD" id="cd06454">
    <property type="entry name" value="KBL_like"/>
    <property type="match status" value="1"/>
</dbReference>
<evidence type="ECO:0000256" key="2">
    <source>
        <dbReference type="ARBA" id="ARBA00002513"/>
    </source>
</evidence>
<protein>
    <recommendedName>
        <fullName evidence="10">8-amino-7-ketopelargonate synthase</fullName>
        <ecNumber evidence="10">2.3.1.47</ecNumber>
    </recommendedName>
</protein>
<keyword evidence="14" id="KW-1185">Reference proteome</keyword>
<comment type="caution">
    <text evidence="13">The sequence shown here is derived from an EMBL/GenBank/DDBJ whole genome shotgun (WGS) entry which is preliminary data.</text>
</comment>
<dbReference type="InterPro" id="IPR004839">
    <property type="entry name" value="Aminotransferase_I/II_large"/>
</dbReference>
<evidence type="ECO:0000256" key="3">
    <source>
        <dbReference type="ARBA" id="ARBA00004746"/>
    </source>
</evidence>
<dbReference type="InterPro" id="IPR050087">
    <property type="entry name" value="AON_synthase_class-II"/>
</dbReference>
<keyword evidence="8 10" id="KW-0663">Pyridoxal phosphate</keyword>
<feature type="domain" description="Aminotransferase class I/classII large" evidence="12">
    <location>
        <begin position="61"/>
        <end position="397"/>
    </location>
</feature>
<dbReference type="Proteomes" id="UP001597497">
    <property type="component" value="Unassembled WGS sequence"/>
</dbReference>
<evidence type="ECO:0000256" key="9">
    <source>
        <dbReference type="ARBA" id="ARBA00047715"/>
    </source>
</evidence>
<reference evidence="14" key="1">
    <citation type="journal article" date="2019" name="Int. J. Syst. Evol. Microbiol.">
        <title>The Global Catalogue of Microorganisms (GCM) 10K type strain sequencing project: providing services to taxonomists for standard genome sequencing and annotation.</title>
        <authorList>
            <consortium name="The Broad Institute Genomics Platform"/>
            <consortium name="The Broad Institute Genome Sequencing Center for Infectious Disease"/>
            <person name="Wu L."/>
            <person name="Ma J."/>
        </authorList>
    </citation>
    <scope>NUCLEOTIDE SEQUENCE [LARGE SCALE GENOMIC DNA]</scope>
    <source>
        <strain evidence="14">KCTC 33676</strain>
    </source>
</reference>
<keyword evidence="6 10" id="KW-0808">Transferase</keyword>
<evidence type="ECO:0000256" key="1">
    <source>
        <dbReference type="ARBA" id="ARBA00001933"/>
    </source>
</evidence>
<sequence length="419" mass="46728">MKHRQADENSEYTADQTHTPTDSLAWMDAELDELQARQQVRSLRETAVTAAGWLDVEGKRLLHLASNDYLGLSMAENDWPEPSPAARLLGSGASRLITGHYPAYARLEEEFAAFKQAEACLVFSSGYMANIGVISSLVGRNDEVFSDRYNHASIVDGMLLSRAKLHRYKHGDMNHLESLLKKANPNGKKLIVSDSIFSMDGTMVPLKELVELKHRYGAMLMIDEAHSSGLYGPEGAGLIHEMGLQDDIEIQMGTFSKAYGGYGAYITGSRRLIRYLTNHARSLIYTTALPPVVVEMNRYNVRRSRQEPWRRERLNELSGWFRHQLKGMGFDTGNSVCQIIPVMTGSNEKALQFSRELHQRGIAGVAIRPPTVPAGSARIRFTLTAVHERADLTWALEQMEEAGHACGLISSQTDRADHV</sequence>
<dbReference type="PANTHER" id="PTHR13693:SF100">
    <property type="entry name" value="8-AMINO-7-OXONONANOATE SYNTHASE"/>
    <property type="match status" value="1"/>
</dbReference>
<dbReference type="InterPro" id="IPR015421">
    <property type="entry name" value="PyrdxlP-dep_Trfase_major"/>
</dbReference>
<comment type="subunit">
    <text evidence="5 10">Homodimer.</text>
</comment>
<evidence type="ECO:0000256" key="5">
    <source>
        <dbReference type="ARBA" id="ARBA00011738"/>
    </source>
</evidence>
<dbReference type="PANTHER" id="PTHR13693">
    <property type="entry name" value="CLASS II AMINOTRANSFERASE/8-AMINO-7-OXONONANOATE SYNTHASE"/>
    <property type="match status" value="1"/>
</dbReference>
<dbReference type="InterPro" id="IPR015422">
    <property type="entry name" value="PyrdxlP-dep_Trfase_small"/>
</dbReference>
<evidence type="ECO:0000256" key="7">
    <source>
        <dbReference type="ARBA" id="ARBA00022756"/>
    </source>
</evidence>
<evidence type="ECO:0000256" key="11">
    <source>
        <dbReference type="SAM" id="MobiDB-lite"/>
    </source>
</evidence>
<dbReference type="GO" id="GO:0008710">
    <property type="term" value="F:8-amino-7-oxononanoate synthase activity"/>
    <property type="evidence" value="ECO:0007669"/>
    <property type="project" value="UniProtKB-EC"/>
</dbReference>
<dbReference type="InterPro" id="IPR015424">
    <property type="entry name" value="PyrdxlP-dep_Trfase"/>
</dbReference>
<feature type="compositionally biased region" description="Polar residues" evidence="11">
    <location>
        <begin position="11"/>
        <end position="21"/>
    </location>
</feature>